<dbReference type="SFLD" id="SFLDS00019">
    <property type="entry name" value="Glutathione_Transferase_(cytos"/>
    <property type="match status" value="1"/>
</dbReference>
<evidence type="ECO:0000256" key="1">
    <source>
        <dbReference type="RuleBase" id="RU003494"/>
    </source>
</evidence>
<dbReference type="PANTHER" id="PTHR44051:SF8">
    <property type="entry name" value="GLUTATHIONE S-TRANSFERASE GSTA"/>
    <property type="match status" value="1"/>
</dbReference>
<gene>
    <name evidence="4" type="ORF">SAMN05444141_108304</name>
</gene>
<evidence type="ECO:0000259" key="2">
    <source>
        <dbReference type="PROSITE" id="PS50404"/>
    </source>
</evidence>
<keyword evidence="5" id="KW-1185">Reference proteome</keyword>
<feature type="domain" description="GST C-terminal" evidence="3">
    <location>
        <begin position="83"/>
        <end position="209"/>
    </location>
</feature>
<feature type="domain" description="GST N-terminal" evidence="2">
    <location>
        <begin position="1"/>
        <end position="77"/>
    </location>
</feature>
<dbReference type="PROSITE" id="PS50404">
    <property type="entry name" value="GST_NTER"/>
    <property type="match status" value="1"/>
</dbReference>
<dbReference type="EMBL" id="FPBD01000008">
    <property type="protein sequence ID" value="SFU10530.1"/>
    <property type="molecule type" value="Genomic_DNA"/>
</dbReference>
<name>A0A1I7DFQ7_9HYPH</name>
<dbReference type="CDD" id="cd03188">
    <property type="entry name" value="GST_C_Beta"/>
    <property type="match status" value="1"/>
</dbReference>
<dbReference type="SFLD" id="SFLDG01150">
    <property type="entry name" value="Main.1:_Beta-like"/>
    <property type="match status" value="1"/>
</dbReference>
<dbReference type="GO" id="GO:0016740">
    <property type="term" value="F:transferase activity"/>
    <property type="evidence" value="ECO:0007669"/>
    <property type="project" value="UniProtKB-KW"/>
</dbReference>
<keyword evidence="4" id="KW-0808">Transferase</keyword>
<protein>
    <submittedName>
        <fullName evidence="4">Glutathione S-transferase</fullName>
    </submittedName>
</protein>
<dbReference type="InterPro" id="IPR004045">
    <property type="entry name" value="Glutathione_S-Trfase_N"/>
</dbReference>
<dbReference type="SUPFAM" id="SSF47616">
    <property type="entry name" value="GST C-terminal domain-like"/>
    <property type="match status" value="1"/>
</dbReference>
<comment type="similarity">
    <text evidence="1">Belongs to the GST superfamily.</text>
</comment>
<accession>A0A1I7DFQ7</accession>
<dbReference type="InterPro" id="IPR010987">
    <property type="entry name" value="Glutathione-S-Trfase_C-like"/>
</dbReference>
<dbReference type="CDD" id="cd03057">
    <property type="entry name" value="GST_N_Beta"/>
    <property type="match status" value="1"/>
</dbReference>
<organism evidence="4 5">
    <name type="scientific">Pseudovibrio denitrificans</name>
    <dbReference type="NCBI Taxonomy" id="258256"/>
    <lineage>
        <taxon>Bacteria</taxon>
        <taxon>Pseudomonadati</taxon>
        <taxon>Pseudomonadota</taxon>
        <taxon>Alphaproteobacteria</taxon>
        <taxon>Hyphomicrobiales</taxon>
        <taxon>Stappiaceae</taxon>
        <taxon>Pseudovibrio</taxon>
    </lineage>
</organism>
<proteinExistence type="inferred from homology"/>
<dbReference type="Proteomes" id="UP000183371">
    <property type="component" value="Unassembled WGS sequence"/>
</dbReference>
<dbReference type="PROSITE" id="PS50405">
    <property type="entry name" value="GST_CTER"/>
    <property type="match status" value="1"/>
</dbReference>
<dbReference type="InterPro" id="IPR036282">
    <property type="entry name" value="Glutathione-S-Trfase_C_sf"/>
</dbReference>
<dbReference type="InterPro" id="IPR004046">
    <property type="entry name" value="GST_C"/>
</dbReference>
<reference evidence="5" key="1">
    <citation type="submission" date="2016-10" db="EMBL/GenBank/DDBJ databases">
        <authorList>
            <person name="Varghese N."/>
            <person name="Submissions S."/>
        </authorList>
    </citation>
    <scope>NUCLEOTIDE SEQUENCE [LARGE SCALE GENOMIC DNA]</scope>
    <source>
        <strain evidence="5">DSM 17465</strain>
    </source>
</reference>
<dbReference type="Pfam" id="PF02798">
    <property type="entry name" value="GST_N"/>
    <property type="match status" value="1"/>
</dbReference>
<dbReference type="RefSeq" id="WP_054784093.1">
    <property type="nucleotide sequence ID" value="NZ_FPBD01000008.1"/>
</dbReference>
<evidence type="ECO:0000313" key="4">
    <source>
        <dbReference type="EMBL" id="SFU10530.1"/>
    </source>
</evidence>
<dbReference type="SUPFAM" id="SSF52833">
    <property type="entry name" value="Thioredoxin-like"/>
    <property type="match status" value="1"/>
</dbReference>
<dbReference type="Gene3D" id="1.20.1050.10">
    <property type="match status" value="1"/>
</dbReference>
<dbReference type="Gene3D" id="3.40.30.10">
    <property type="entry name" value="Glutaredoxin"/>
    <property type="match status" value="1"/>
</dbReference>
<evidence type="ECO:0000259" key="3">
    <source>
        <dbReference type="PROSITE" id="PS50405"/>
    </source>
</evidence>
<sequence length="211" mass="22899">MKLYSAPGTCATAMHIALEWIGKPYDVEHIDFATMKSEDYLKLNPSGVVPTLVDGDLALPEGSAILLYLVDQNPEAGIGPVAGSADRVHLHRWLAYLSGTLHPYFWPVFAPMRFTTDANGYDEVTAAAKQLVDKALTQIDQHLEGREWMVGEGKSVADAFLYAMASWSYGFEKSTSEYKNIDALVCKLAADPAVLKVHAAQGTSPKVPVAA</sequence>
<evidence type="ECO:0000313" key="5">
    <source>
        <dbReference type="Proteomes" id="UP000183371"/>
    </source>
</evidence>
<dbReference type="InterPro" id="IPR040079">
    <property type="entry name" value="Glutathione_S-Trfase"/>
</dbReference>
<dbReference type="Pfam" id="PF00043">
    <property type="entry name" value="GST_C"/>
    <property type="match status" value="1"/>
</dbReference>
<dbReference type="PANTHER" id="PTHR44051">
    <property type="entry name" value="GLUTATHIONE S-TRANSFERASE-RELATED"/>
    <property type="match status" value="1"/>
</dbReference>
<dbReference type="AlphaFoldDB" id="A0A1I7DFQ7"/>
<dbReference type="InterPro" id="IPR036249">
    <property type="entry name" value="Thioredoxin-like_sf"/>
</dbReference>
<dbReference type="SFLD" id="SFLDG00358">
    <property type="entry name" value="Main_(cytGST)"/>
    <property type="match status" value="1"/>
</dbReference>